<dbReference type="EMBL" id="JH712339">
    <property type="protein sequence ID" value="EFO23675.1"/>
    <property type="molecule type" value="Genomic_DNA"/>
</dbReference>
<protein>
    <submittedName>
        <fullName evidence="1">Uncharacterized protein</fullName>
    </submittedName>
</protein>
<dbReference type="OrthoDB" id="5773441at2759"/>
<reference evidence="1" key="1">
    <citation type="submission" date="2012-04" db="EMBL/GenBank/DDBJ databases">
        <title>The Genome Sequence of Loa loa.</title>
        <authorList>
            <consortium name="The Broad Institute Genome Sequencing Platform"/>
            <consortium name="Broad Institute Genome Sequencing Center for Infectious Disease"/>
            <person name="Nutman T.B."/>
            <person name="Fink D.L."/>
            <person name="Russ C."/>
            <person name="Young S."/>
            <person name="Zeng Q."/>
            <person name="Gargeya S."/>
            <person name="Alvarado L."/>
            <person name="Berlin A."/>
            <person name="Chapman S.B."/>
            <person name="Chen Z."/>
            <person name="Freedman E."/>
            <person name="Gellesch M."/>
            <person name="Goldberg J."/>
            <person name="Griggs A."/>
            <person name="Gujja S."/>
            <person name="Heilman E.R."/>
            <person name="Heiman D."/>
            <person name="Howarth C."/>
            <person name="Mehta T."/>
            <person name="Neiman D."/>
            <person name="Pearson M."/>
            <person name="Roberts A."/>
            <person name="Saif S."/>
            <person name="Shea T."/>
            <person name="Shenoy N."/>
            <person name="Sisk P."/>
            <person name="Stolte C."/>
            <person name="Sykes S."/>
            <person name="White J."/>
            <person name="Yandava C."/>
            <person name="Haas B."/>
            <person name="Henn M.R."/>
            <person name="Nusbaum C."/>
            <person name="Birren B."/>
        </authorList>
    </citation>
    <scope>NUCLEOTIDE SEQUENCE [LARGE SCALE GENOMIC DNA]</scope>
</reference>
<proteinExistence type="predicted"/>
<dbReference type="CTD" id="9942214"/>
<dbReference type="AlphaFoldDB" id="A0A1S0U190"/>
<dbReference type="InParanoid" id="A0A1S0U190"/>
<dbReference type="RefSeq" id="XP_003140392.1">
    <property type="nucleotide sequence ID" value="XM_003140344.1"/>
</dbReference>
<name>A0A1S0U190_LOALO</name>
<organism evidence="1">
    <name type="scientific">Loa loa</name>
    <name type="common">Eye worm</name>
    <name type="synonym">Filaria loa</name>
    <dbReference type="NCBI Taxonomy" id="7209"/>
    <lineage>
        <taxon>Eukaryota</taxon>
        <taxon>Metazoa</taxon>
        <taxon>Ecdysozoa</taxon>
        <taxon>Nematoda</taxon>
        <taxon>Chromadorea</taxon>
        <taxon>Rhabditida</taxon>
        <taxon>Spirurina</taxon>
        <taxon>Spiruromorpha</taxon>
        <taxon>Filarioidea</taxon>
        <taxon>Onchocercidae</taxon>
        <taxon>Loa</taxon>
    </lineage>
</organism>
<accession>A0A1S0U190</accession>
<gene>
    <name evidence="1" type="ORF">LOAG_04807</name>
</gene>
<dbReference type="KEGG" id="loa:LOAG_04807"/>
<dbReference type="GeneID" id="9942214"/>
<sequence>MHDKCFIQQSNKFCGSKMHEFLINLSRRTFRALLELLEESGLIKHLPDSCGYWAKKSSGYNWHNERKNAQRREISASSCRHQVTLKVNDGQRVGFSNYIQNPNINYINSLPCDPNYTIAIVISMKHLHVSSTKHFQS</sequence>
<evidence type="ECO:0000313" key="1">
    <source>
        <dbReference type="EMBL" id="EFO23675.1"/>
    </source>
</evidence>